<dbReference type="InterPro" id="IPR024989">
    <property type="entry name" value="MFS_assoc_dom"/>
</dbReference>
<evidence type="ECO:0000256" key="8">
    <source>
        <dbReference type="SAM" id="Phobius"/>
    </source>
</evidence>
<dbReference type="Pfam" id="PF12832">
    <property type="entry name" value="MFS_1_like"/>
    <property type="match status" value="1"/>
</dbReference>
<feature type="transmembrane region" description="Helical" evidence="8">
    <location>
        <begin position="47"/>
        <end position="65"/>
    </location>
</feature>
<dbReference type="NCBIfam" id="NF037955">
    <property type="entry name" value="mfs"/>
    <property type="match status" value="1"/>
</dbReference>
<evidence type="ECO:0000313" key="11">
    <source>
        <dbReference type="Proteomes" id="UP001595593"/>
    </source>
</evidence>
<evidence type="ECO:0000256" key="7">
    <source>
        <dbReference type="ARBA" id="ARBA00023136"/>
    </source>
</evidence>
<feature type="transmembrane region" description="Helical" evidence="8">
    <location>
        <begin position="16"/>
        <end position="35"/>
    </location>
</feature>
<proteinExistence type="predicted"/>
<comment type="caution">
    <text evidence="10">The sequence shown here is derived from an EMBL/GenBank/DDBJ whole genome shotgun (WGS) entry which is preliminary data.</text>
</comment>
<evidence type="ECO:0000313" key="10">
    <source>
        <dbReference type="EMBL" id="MFC3126527.1"/>
    </source>
</evidence>
<gene>
    <name evidence="10" type="ORF">ACFOD4_15795</name>
</gene>
<feature type="transmembrane region" description="Helical" evidence="8">
    <location>
        <begin position="77"/>
        <end position="97"/>
    </location>
</feature>
<reference evidence="11" key="1">
    <citation type="journal article" date="2019" name="Int. J. Syst. Evol. Microbiol.">
        <title>The Global Catalogue of Microorganisms (GCM) 10K type strain sequencing project: providing services to taxonomists for standard genome sequencing and annotation.</title>
        <authorList>
            <consortium name="The Broad Institute Genomics Platform"/>
            <consortium name="The Broad Institute Genome Sequencing Center for Infectious Disease"/>
            <person name="Wu L."/>
            <person name="Ma J."/>
        </authorList>
    </citation>
    <scope>NUCLEOTIDE SEQUENCE [LARGE SCALE GENOMIC DNA]</scope>
    <source>
        <strain evidence="11">KCTC 52094</strain>
    </source>
</reference>
<sequence length="388" mass="39721">MPPDSAAPPFQRLRHMALIGAVFAAIGVVQPFLPAYLALRGLNAEQVSLVLALGAAVRLLAGPAGGRLADALGDPRLLMALLAGTAVLAALGFGWAAGLAGFVVAQMALNIAMAPLTPLADALSLAAARRGGFDYGPVRAAGSILYMAMAVVTGWLAGRFGLGILPWLVAVALGAALLSILVLPRAPDRAARRGVRGGVLAALRLPGFARLLLLSGLIQSSHAAYYAFSSIHWGAVGHAPATIGLLWGLGVVGEIALFLFGQPVIRRLGPAGMAGLAASAGIVRWLGMGFTDWLPALVLLQTLHALSFGAQHLAAMHLIQRLVPPHLAGTAQSLHAALGVGLLMGAMTWLSGPLYAAWGSGVFTAMAVPCALALPLAATLRRAEPRGR</sequence>
<name>A0ABV7G1F3_9PROT</name>
<keyword evidence="11" id="KW-1185">Reference proteome</keyword>
<keyword evidence="5 8" id="KW-0812">Transmembrane</keyword>
<dbReference type="InterPro" id="IPR026032">
    <property type="entry name" value="HcaT-like"/>
</dbReference>
<evidence type="ECO:0000256" key="2">
    <source>
        <dbReference type="ARBA" id="ARBA00022448"/>
    </source>
</evidence>
<feature type="transmembrane region" description="Helical" evidence="8">
    <location>
        <begin position="268"/>
        <end position="287"/>
    </location>
</feature>
<organism evidence="10 11">
    <name type="scientific">Teichococcus globiformis</name>
    <dbReference type="NCBI Taxonomy" id="2307229"/>
    <lineage>
        <taxon>Bacteria</taxon>
        <taxon>Pseudomonadati</taxon>
        <taxon>Pseudomonadota</taxon>
        <taxon>Alphaproteobacteria</taxon>
        <taxon>Acetobacterales</taxon>
        <taxon>Roseomonadaceae</taxon>
        <taxon>Roseomonas</taxon>
    </lineage>
</organism>
<dbReference type="PIRSF" id="PIRSF004925">
    <property type="entry name" value="HcaT"/>
    <property type="match status" value="1"/>
</dbReference>
<accession>A0ABV7G1F3</accession>
<feature type="transmembrane region" description="Helical" evidence="8">
    <location>
        <begin position="240"/>
        <end position="261"/>
    </location>
</feature>
<feature type="transmembrane region" description="Helical" evidence="8">
    <location>
        <begin position="140"/>
        <end position="158"/>
    </location>
</feature>
<evidence type="ECO:0000256" key="4">
    <source>
        <dbReference type="ARBA" id="ARBA00022519"/>
    </source>
</evidence>
<keyword evidence="3" id="KW-1003">Cell membrane</keyword>
<evidence type="ECO:0000256" key="6">
    <source>
        <dbReference type="ARBA" id="ARBA00022989"/>
    </source>
</evidence>
<feature type="transmembrane region" description="Helical" evidence="8">
    <location>
        <begin position="164"/>
        <end position="186"/>
    </location>
</feature>
<evidence type="ECO:0000256" key="5">
    <source>
        <dbReference type="ARBA" id="ARBA00022692"/>
    </source>
</evidence>
<dbReference type="PANTHER" id="PTHR23522">
    <property type="entry name" value="BLL5896 PROTEIN"/>
    <property type="match status" value="1"/>
</dbReference>
<feature type="transmembrane region" description="Helical" evidence="8">
    <location>
        <begin position="355"/>
        <end position="378"/>
    </location>
</feature>
<dbReference type="Proteomes" id="UP001595593">
    <property type="component" value="Unassembled WGS sequence"/>
</dbReference>
<keyword evidence="7 8" id="KW-0472">Membrane</keyword>
<dbReference type="InterPro" id="IPR036259">
    <property type="entry name" value="MFS_trans_sf"/>
</dbReference>
<feature type="transmembrane region" description="Helical" evidence="8">
    <location>
        <begin position="207"/>
        <end position="228"/>
    </location>
</feature>
<dbReference type="Gene3D" id="1.20.1250.20">
    <property type="entry name" value="MFS general substrate transporter like domains"/>
    <property type="match status" value="2"/>
</dbReference>
<evidence type="ECO:0000256" key="3">
    <source>
        <dbReference type="ARBA" id="ARBA00022475"/>
    </source>
</evidence>
<keyword evidence="4" id="KW-0997">Cell inner membrane</keyword>
<comment type="subcellular location">
    <subcellularLocation>
        <location evidence="1">Cell inner membrane</location>
        <topology evidence="1">Multi-pass membrane protein</topology>
    </subcellularLocation>
</comment>
<dbReference type="RefSeq" id="WP_379597913.1">
    <property type="nucleotide sequence ID" value="NZ_JBHRTN010000018.1"/>
</dbReference>
<dbReference type="PANTHER" id="PTHR23522:SF10">
    <property type="entry name" value="3-PHENYLPROPIONIC ACID TRANSPORTER-RELATED"/>
    <property type="match status" value="1"/>
</dbReference>
<dbReference type="SUPFAM" id="SSF103473">
    <property type="entry name" value="MFS general substrate transporter"/>
    <property type="match status" value="1"/>
</dbReference>
<keyword evidence="6 8" id="KW-1133">Transmembrane helix</keyword>
<dbReference type="EMBL" id="JBHRTN010000018">
    <property type="protein sequence ID" value="MFC3126527.1"/>
    <property type="molecule type" value="Genomic_DNA"/>
</dbReference>
<keyword evidence="2" id="KW-0813">Transport</keyword>
<feature type="domain" description="Major facilitator superfamily associated" evidence="9">
    <location>
        <begin position="22"/>
        <end position="358"/>
    </location>
</feature>
<evidence type="ECO:0000256" key="1">
    <source>
        <dbReference type="ARBA" id="ARBA00004429"/>
    </source>
</evidence>
<protein>
    <submittedName>
        <fullName evidence="10">MFS transporter</fullName>
    </submittedName>
</protein>
<evidence type="ECO:0000259" key="9">
    <source>
        <dbReference type="Pfam" id="PF12832"/>
    </source>
</evidence>